<dbReference type="PANTHER" id="PTHR37422:SF17">
    <property type="entry name" value="O-ANTIGEN LIGASE"/>
    <property type="match status" value="1"/>
</dbReference>
<dbReference type="GO" id="GO:0016874">
    <property type="term" value="F:ligase activity"/>
    <property type="evidence" value="ECO:0007669"/>
    <property type="project" value="UniProtKB-KW"/>
</dbReference>
<dbReference type="InterPro" id="IPR007016">
    <property type="entry name" value="O-antigen_ligase-rel_domated"/>
</dbReference>
<proteinExistence type="predicted"/>
<gene>
    <name evidence="7" type="ORF">DF188_09120</name>
</gene>
<evidence type="ECO:0000259" key="6">
    <source>
        <dbReference type="Pfam" id="PF04932"/>
    </source>
</evidence>
<feature type="transmembrane region" description="Helical" evidence="5">
    <location>
        <begin position="158"/>
        <end position="179"/>
    </location>
</feature>
<evidence type="ECO:0000256" key="2">
    <source>
        <dbReference type="ARBA" id="ARBA00022692"/>
    </source>
</evidence>
<protein>
    <submittedName>
        <fullName evidence="7">O-antigen ligase domain-containing protein</fullName>
    </submittedName>
</protein>
<evidence type="ECO:0000256" key="5">
    <source>
        <dbReference type="SAM" id="Phobius"/>
    </source>
</evidence>
<name>A0A2U2BYM4_9BACT</name>
<dbReference type="InterPro" id="IPR051533">
    <property type="entry name" value="WaaL-like"/>
</dbReference>
<evidence type="ECO:0000256" key="4">
    <source>
        <dbReference type="ARBA" id="ARBA00023136"/>
    </source>
</evidence>
<dbReference type="EMBL" id="QEYI01000010">
    <property type="protein sequence ID" value="PWE19805.1"/>
    <property type="molecule type" value="Genomic_DNA"/>
</dbReference>
<feature type="transmembrane region" description="Helical" evidence="5">
    <location>
        <begin position="210"/>
        <end position="228"/>
    </location>
</feature>
<feature type="transmembrane region" description="Helical" evidence="5">
    <location>
        <begin position="117"/>
        <end position="138"/>
    </location>
</feature>
<evidence type="ECO:0000256" key="1">
    <source>
        <dbReference type="ARBA" id="ARBA00004141"/>
    </source>
</evidence>
<feature type="transmembrane region" description="Helical" evidence="5">
    <location>
        <begin position="60"/>
        <end position="83"/>
    </location>
</feature>
<keyword evidence="7" id="KW-0436">Ligase</keyword>
<feature type="transmembrane region" description="Helical" evidence="5">
    <location>
        <begin position="235"/>
        <end position="252"/>
    </location>
</feature>
<dbReference type="RefSeq" id="WP_109066562.1">
    <property type="nucleotide sequence ID" value="NZ_QEYG01000075.1"/>
</dbReference>
<feature type="transmembrane region" description="Helical" evidence="5">
    <location>
        <begin position="15"/>
        <end position="48"/>
    </location>
</feature>
<evidence type="ECO:0000313" key="8">
    <source>
        <dbReference type="Proteomes" id="UP000245014"/>
    </source>
</evidence>
<reference evidence="7 8" key="1">
    <citation type="submission" date="2018-05" db="EMBL/GenBank/DDBJ databases">
        <title>Antimicrobial susceptibility testing and genomic analysis of Arcobacter skirrowii strains and one Arcobacter butzleri isolated from German poultry farms.</title>
        <authorList>
            <person name="Haenel I."/>
            <person name="Hotzel H."/>
            <person name="Tomaso H."/>
            <person name="Busch A."/>
        </authorList>
    </citation>
    <scope>NUCLEOTIDE SEQUENCE [LARGE SCALE GENOMIC DNA]</scope>
    <source>
        <strain evidence="8">v</strain>
    </source>
</reference>
<feature type="transmembrane region" description="Helical" evidence="5">
    <location>
        <begin position="186"/>
        <end position="204"/>
    </location>
</feature>
<feature type="transmembrane region" description="Helical" evidence="5">
    <location>
        <begin position="366"/>
        <end position="383"/>
    </location>
</feature>
<keyword evidence="2 5" id="KW-0812">Transmembrane</keyword>
<evidence type="ECO:0000313" key="7">
    <source>
        <dbReference type="EMBL" id="PWE19805.1"/>
    </source>
</evidence>
<dbReference type="Proteomes" id="UP000245014">
    <property type="component" value="Unassembled WGS sequence"/>
</dbReference>
<dbReference type="PANTHER" id="PTHR37422">
    <property type="entry name" value="TEICHURONIC ACID BIOSYNTHESIS PROTEIN TUAE"/>
    <property type="match status" value="1"/>
</dbReference>
<accession>A0A2U2BYM4</accession>
<feature type="transmembrane region" description="Helical" evidence="5">
    <location>
        <begin position="95"/>
        <end position="110"/>
    </location>
</feature>
<feature type="domain" description="O-antigen ligase-related" evidence="6">
    <location>
        <begin position="196"/>
        <end position="349"/>
    </location>
</feature>
<keyword evidence="3 5" id="KW-1133">Transmembrane helix</keyword>
<dbReference type="AlphaFoldDB" id="A0A2U2BYM4"/>
<sequence>MIDYFRGIKQDYFKIYMFIYVFFLPWNFFSGFFGNMTILLFIWWLIIAKKKGYFLKVKEIFTNLPLLILFLFILYACLSLLWSDNIKMGIKELEYYKYYPMIVMVFFTVFNKEDVKIAFYVITFSFALYALFSLSIYMEFFTVQLKDEISNKSNPRGILPYAVVTFYMAFNIFLSLYLFMKENNKAIKYLLLIIATMSFFTMLVNNGRMGQISFLGTFIIVIIYYRKYLLEYKKILISSVLVIALSISFMYSNNKIDRYLKGINELVYSYQNDEYIGSWGPRLFFYKGAIELIRDNLVFGKGIGDALIEFKNYQINNKEKLKHPIVKQFHSQHFELIVKFGIFGYVLFLMSIIILLIKLYKIEKDYMYIGLIFFSMFLMASIGDGIMRMSNFDNFFILVFVLLSITIKENSKYKIGDKKII</sequence>
<dbReference type="GO" id="GO:0016020">
    <property type="term" value="C:membrane"/>
    <property type="evidence" value="ECO:0007669"/>
    <property type="project" value="UniProtKB-SubCell"/>
</dbReference>
<evidence type="ECO:0000256" key="3">
    <source>
        <dbReference type="ARBA" id="ARBA00022989"/>
    </source>
</evidence>
<comment type="caution">
    <text evidence="7">The sequence shown here is derived from an EMBL/GenBank/DDBJ whole genome shotgun (WGS) entry which is preliminary data.</text>
</comment>
<organism evidence="7 8">
    <name type="scientific">Aliarcobacter skirrowii</name>
    <dbReference type="NCBI Taxonomy" id="28200"/>
    <lineage>
        <taxon>Bacteria</taxon>
        <taxon>Pseudomonadati</taxon>
        <taxon>Campylobacterota</taxon>
        <taxon>Epsilonproteobacteria</taxon>
        <taxon>Campylobacterales</taxon>
        <taxon>Arcobacteraceae</taxon>
        <taxon>Aliarcobacter</taxon>
    </lineage>
</organism>
<keyword evidence="4 5" id="KW-0472">Membrane</keyword>
<comment type="subcellular location">
    <subcellularLocation>
        <location evidence="1">Membrane</location>
        <topology evidence="1">Multi-pass membrane protein</topology>
    </subcellularLocation>
</comment>
<dbReference type="Pfam" id="PF04932">
    <property type="entry name" value="Wzy_C"/>
    <property type="match status" value="1"/>
</dbReference>
<feature type="transmembrane region" description="Helical" evidence="5">
    <location>
        <begin position="336"/>
        <end position="357"/>
    </location>
</feature>